<reference evidence="2 3" key="1">
    <citation type="journal article" date="2022" name="Nat. Ecol. Evol.">
        <title>A masculinizing supergene underlies an exaggerated male reproductive morph in a spider.</title>
        <authorList>
            <person name="Hendrickx F."/>
            <person name="De Corte Z."/>
            <person name="Sonet G."/>
            <person name="Van Belleghem S.M."/>
            <person name="Kostlbacher S."/>
            <person name="Vangestel C."/>
        </authorList>
    </citation>
    <scope>NUCLEOTIDE SEQUENCE [LARGE SCALE GENOMIC DNA]</scope>
    <source>
        <strain evidence="2">W744_W776</strain>
    </source>
</reference>
<sequence>MEIICIIHQNKDIGNAILIVTDTGRHSFFELSTERTHHHGHSIRIPFVHEGKQPSFYSPVYPHPITICPVIKPLRLISIQFGPSLSPPPPAISNELGHPSLCFSKEETKRMDIGVGGGEGMATSIQKGDPLGSNRIPASL</sequence>
<dbReference type="Proteomes" id="UP000827092">
    <property type="component" value="Unassembled WGS sequence"/>
</dbReference>
<evidence type="ECO:0000313" key="2">
    <source>
        <dbReference type="EMBL" id="KAG8192870.1"/>
    </source>
</evidence>
<name>A0AAV6V817_9ARAC</name>
<keyword evidence="3" id="KW-1185">Reference proteome</keyword>
<evidence type="ECO:0000256" key="1">
    <source>
        <dbReference type="SAM" id="MobiDB-lite"/>
    </source>
</evidence>
<dbReference type="AlphaFoldDB" id="A0AAV6V817"/>
<feature type="region of interest" description="Disordered" evidence="1">
    <location>
        <begin position="121"/>
        <end position="140"/>
    </location>
</feature>
<protein>
    <submittedName>
        <fullName evidence="2">Uncharacterized protein</fullName>
    </submittedName>
</protein>
<gene>
    <name evidence="2" type="ORF">JTE90_014646</name>
</gene>
<proteinExistence type="predicted"/>
<dbReference type="EMBL" id="JAFNEN010000134">
    <property type="protein sequence ID" value="KAG8192870.1"/>
    <property type="molecule type" value="Genomic_DNA"/>
</dbReference>
<organism evidence="2 3">
    <name type="scientific">Oedothorax gibbosus</name>
    <dbReference type="NCBI Taxonomy" id="931172"/>
    <lineage>
        <taxon>Eukaryota</taxon>
        <taxon>Metazoa</taxon>
        <taxon>Ecdysozoa</taxon>
        <taxon>Arthropoda</taxon>
        <taxon>Chelicerata</taxon>
        <taxon>Arachnida</taxon>
        <taxon>Araneae</taxon>
        <taxon>Araneomorphae</taxon>
        <taxon>Entelegynae</taxon>
        <taxon>Araneoidea</taxon>
        <taxon>Linyphiidae</taxon>
        <taxon>Erigoninae</taxon>
        <taxon>Oedothorax</taxon>
    </lineage>
</organism>
<evidence type="ECO:0000313" key="3">
    <source>
        <dbReference type="Proteomes" id="UP000827092"/>
    </source>
</evidence>
<comment type="caution">
    <text evidence="2">The sequence shown here is derived from an EMBL/GenBank/DDBJ whole genome shotgun (WGS) entry which is preliminary data.</text>
</comment>
<accession>A0AAV6V817</accession>